<feature type="transmembrane region" description="Helical" evidence="11">
    <location>
        <begin position="393"/>
        <end position="416"/>
    </location>
</feature>
<keyword evidence="8" id="KW-0479">Metal-binding</keyword>
<dbReference type="PRINTS" id="PR00176">
    <property type="entry name" value="NANEUSMPORT"/>
</dbReference>
<dbReference type="CDD" id="cd10324">
    <property type="entry name" value="SLC6sbd"/>
    <property type="match status" value="1"/>
</dbReference>
<dbReference type="GO" id="GO:0035725">
    <property type="term" value="P:sodium ion transmembrane transport"/>
    <property type="evidence" value="ECO:0007669"/>
    <property type="project" value="TreeGrafter"/>
</dbReference>
<comment type="subcellular location">
    <subcellularLocation>
        <location evidence="1">Membrane</location>
        <topology evidence="1">Multi-pass membrane protein</topology>
    </subcellularLocation>
</comment>
<dbReference type="Proteomes" id="UP000285301">
    <property type="component" value="Unassembled WGS sequence"/>
</dbReference>
<dbReference type="EMBL" id="NCKU01007082">
    <property type="protein sequence ID" value="RWS02904.1"/>
    <property type="molecule type" value="Genomic_DNA"/>
</dbReference>
<feature type="transmembrane region" description="Helical" evidence="11">
    <location>
        <begin position="105"/>
        <end position="130"/>
    </location>
</feature>
<dbReference type="GO" id="GO:0006865">
    <property type="term" value="P:amino acid transport"/>
    <property type="evidence" value="ECO:0007669"/>
    <property type="project" value="TreeGrafter"/>
</dbReference>
<feature type="binding site" evidence="8">
    <location>
        <position position="42"/>
    </location>
    <ligand>
        <name>Na(+)</name>
        <dbReference type="ChEBI" id="CHEBI:29101"/>
        <label>1</label>
    </ligand>
</feature>
<evidence type="ECO:0000256" key="9">
    <source>
        <dbReference type="PIRSR" id="PIRSR600175-2"/>
    </source>
</evidence>
<evidence type="ECO:0000256" key="6">
    <source>
        <dbReference type="ARBA" id="ARBA00022989"/>
    </source>
</evidence>
<feature type="binding site" evidence="8">
    <location>
        <position position="46"/>
    </location>
    <ligand>
        <name>Na(+)</name>
        <dbReference type="ChEBI" id="CHEBI:29101"/>
        <label>1</label>
    </ligand>
</feature>
<feature type="binding site" evidence="8">
    <location>
        <position position="39"/>
    </location>
    <ligand>
        <name>Na(+)</name>
        <dbReference type="ChEBI" id="CHEBI:29101"/>
        <label>1</label>
    </ligand>
</feature>
<keyword evidence="3" id="KW-0813">Transport</keyword>
<feature type="binding site" evidence="8">
    <location>
        <position position="334"/>
    </location>
    <ligand>
        <name>Na(+)</name>
        <dbReference type="ChEBI" id="CHEBI:29101"/>
        <label>1</label>
    </ligand>
</feature>
<dbReference type="GO" id="GO:0046872">
    <property type="term" value="F:metal ion binding"/>
    <property type="evidence" value="ECO:0007669"/>
    <property type="project" value="UniProtKB-KW"/>
</dbReference>
<dbReference type="AlphaFoldDB" id="A0A3S3NHP7"/>
<dbReference type="GO" id="GO:0015293">
    <property type="term" value="F:symporter activity"/>
    <property type="evidence" value="ECO:0007669"/>
    <property type="project" value="UniProtKB-KW"/>
</dbReference>
<accession>A0A3S3NHP7</accession>
<keyword evidence="4 11" id="KW-0812">Transmembrane</keyword>
<feature type="transmembrane region" description="Helical" evidence="11">
    <location>
        <begin position="361"/>
        <end position="387"/>
    </location>
</feature>
<comment type="similarity">
    <text evidence="2">Belongs to the sodium:neurotransmitter symporter (SNF) (TC 2.A.22) family.</text>
</comment>
<gene>
    <name evidence="12" type="ORF">B4U79_04554</name>
</gene>
<evidence type="ECO:0000256" key="8">
    <source>
        <dbReference type="PIRSR" id="PIRSR600175-1"/>
    </source>
</evidence>
<evidence type="ECO:0000256" key="11">
    <source>
        <dbReference type="SAM" id="Phobius"/>
    </source>
</evidence>
<keyword evidence="7 11" id="KW-0472">Membrane</keyword>
<evidence type="ECO:0000256" key="10">
    <source>
        <dbReference type="SAM" id="MobiDB-lite"/>
    </source>
</evidence>
<keyword evidence="9" id="KW-1015">Disulfide bond</keyword>
<evidence type="ECO:0000256" key="3">
    <source>
        <dbReference type="ARBA" id="ARBA00022448"/>
    </source>
</evidence>
<comment type="caution">
    <text evidence="12">The sequence shown here is derived from an EMBL/GenBank/DDBJ whole genome shotgun (WGS) entry which is preliminary data.</text>
</comment>
<feature type="transmembrane region" description="Helical" evidence="11">
    <location>
        <begin position="437"/>
        <end position="456"/>
    </location>
</feature>
<evidence type="ECO:0000256" key="1">
    <source>
        <dbReference type="ARBA" id="ARBA00004141"/>
    </source>
</evidence>
<dbReference type="SUPFAM" id="SSF161070">
    <property type="entry name" value="SNF-like"/>
    <property type="match status" value="1"/>
</dbReference>
<sequence>MAGEKKMVSVPNSDKQIKSESGLRGEWGSSAEFFLACLGNMVGVGNILRFPFLVYRNGGGAFLIPYLISMFTISIPILLMETLIGQYAKRGPVEAFKNMFPLFQGLGFTAIIACATLSTSYNMLIGWTVFYLSEVFTQEWTHCNHTYNTPNCVTLDEMRTNPNLSRFSGHQTLSTEEFFKGITLEGAFKGEIDFASLHSYFDFQLGIAYYVTPDLNKLLEISVWTDALIAIFFSLGVGMGCMVVYGSYNKFHNKLVRDVVFVILGDVLTSIFAGFVVFSMVGYVSQMINKEVGDVVENGRSLAFTVILGALSTLPGSSFWSFCFFFGLLTLGIDSQFAFVETVISYFYDRQIIAKKKPRHALVSLLYGFGLFAFSLPFATSVGIYLFEMYENYCAGLSVIFSAILECILVGAVYGTDNLLNNLTFMTGVRFNKPIRCIFHVLYCFILPALLSFLLVNGFIGLINESFQGELYGVKAPWWALLWSWSLILLPLLCVP</sequence>
<organism evidence="12 13">
    <name type="scientific">Dinothrombium tinctorium</name>
    <dbReference type="NCBI Taxonomy" id="1965070"/>
    <lineage>
        <taxon>Eukaryota</taxon>
        <taxon>Metazoa</taxon>
        <taxon>Ecdysozoa</taxon>
        <taxon>Arthropoda</taxon>
        <taxon>Chelicerata</taxon>
        <taxon>Arachnida</taxon>
        <taxon>Acari</taxon>
        <taxon>Acariformes</taxon>
        <taxon>Trombidiformes</taxon>
        <taxon>Prostigmata</taxon>
        <taxon>Anystina</taxon>
        <taxon>Parasitengona</taxon>
        <taxon>Trombidioidea</taxon>
        <taxon>Trombidiidae</taxon>
        <taxon>Dinothrombium</taxon>
    </lineage>
</organism>
<proteinExistence type="inferred from homology"/>
<dbReference type="Pfam" id="PF00209">
    <property type="entry name" value="SNF"/>
    <property type="match status" value="2"/>
</dbReference>
<keyword evidence="6 11" id="KW-1133">Transmembrane helix</keyword>
<feature type="transmembrane region" description="Helical" evidence="11">
    <location>
        <begin position="61"/>
        <end position="84"/>
    </location>
</feature>
<dbReference type="InterPro" id="IPR000175">
    <property type="entry name" value="Na/ntran_symport"/>
</dbReference>
<reference evidence="12 13" key="1">
    <citation type="journal article" date="2018" name="Gigascience">
        <title>Genomes of trombidid mites reveal novel predicted allergens and laterally-transferred genes associated with secondary metabolism.</title>
        <authorList>
            <person name="Dong X."/>
            <person name="Chaisiri K."/>
            <person name="Xia D."/>
            <person name="Armstrong S.D."/>
            <person name="Fang Y."/>
            <person name="Donnelly M.J."/>
            <person name="Kadowaki T."/>
            <person name="McGarry J.W."/>
            <person name="Darby A.C."/>
            <person name="Makepeace B.L."/>
        </authorList>
    </citation>
    <scope>NUCLEOTIDE SEQUENCE [LARGE SCALE GENOMIC DNA]</scope>
    <source>
        <strain evidence="12">UoL-WK</strain>
    </source>
</reference>
<evidence type="ECO:0000256" key="5">
    <source>
        <dbReference type="ARBA" id="ARBA00022847"/>
    </source>
</evidence>
<dbReference type="InterPro" id="IPR037272">
    <property type="entry name" value="SNS_sf"/>
</dbReference>
<name>A0A3S3NHP7_9ACAR</name>
<dbReference type="PANTHER" id="PTHR11616:SF240">
    <property type="entry name" value="BLOATED TUBULES, ISOFORM B-RELATED"/>
    <property type="match status" value="1"/>
</dbReference>
<dbReference type="PANTHER" id="PTHR11616">
    <property type="entry name" value="SODIUM/CHLORIDE DEPENDENT TRANSPORTER"/>
    <property type="match status" value="1"/>
</dbReference>
<keyword evidence="5" id="KW-0769">Symport</keyword>
<dbReference type="OrthoDB" id="6581954at2759"/>
<feature type="transmembrane region" description="Helical" evidence="11">
    <location>
        <begin position="33"/>
        <end position="55"/>
    </location>
</feature>
<feature type="transmembrane region" description="Helical" evidence="11">
    <location>
        <begin position="476"/>
        <end position="495"/>
    </location>
</feature>
<feature type="transmembrane region" description="Helical" evidence="11">
    <location>
        <begin position="227"/>
        <end position="248"/>
    </location>
</feature>
<feature type="transmembrane region" description="Helical" evidence="11">
    <location>
        <begin position="319"/>
        <end position="340"/>
    </location>
</feature>
<evidence type="ECO:0000256" key="7">
    <source>
        <dbReference type="ARBA" id="ARBA00023136"/>
    </source>
</evidence>
<evidence type="ECO:0000256" key="4">
    <source>
        <dbReference type="ARBA" id="ARBA00022692"/>
    </source>
</evidence>
<evidence type="ECO:0000313" key="13">
    <source>
        <dbReference type="Proteomes" id="UP000285301"/>
    </source>
</evidence>
<evidence type="ECO:0000313" key="12">
    <source>
        <dbReference type="EMBL" id="RWS02904.1"/>
    </source>
</evidence>
<feature type="disulfide bond" evidence="9">
    <location>
        <begin position="143"/>
        <end position="152"/>
    </location>
</feature>
<dbReference type="PROSITE" id="PS50267">
    <property type="entry name" value="NA_NEUROTRAN_SYMP_3"/>
    <property type="match status" value="1"/>
</dbReference>
<dbReference type="GO" id="GO:0005886">
    <property type="term" value="C:plasma membrane"/>
    <property type="evidence" value="ECO:0007669"/>
    <property type="project" value="TreeGrafter"/>
</dbReference>
<feature type="binding site" evidence="8">
    <location>
        <position position="335"/>
    </location>
    <ligand>
        <name>Na(+)</name>
        <dbReference type="ChEBI" id="CHEBI:29101"/>
        <label>1</label>
    </ligand>
</feature>
<feature type="non-terminal residue" evidence="12">
    <location>
        <position position="496"/>
    </location>
</feature>
<feature type="binding site" evidence="8">
    <location>
        <position position="234"/>
    </location>
    <ligand>
        <name>Na(+)</name>
        <dbReference type="ChEBI" id="CHEBI:29101"/>
        <label>1</label>
    </ligand>
</feature>
<protein>
    <submittedName>
        <fullName evidence="12">Sodium-and chloride-dependent GABA transporter 2-like isoform X2</fullName>
    </submittedName>
</protein>
<keyword evidence="13" id="KW-1185">Reference proteome</keyword>
<feature type="region of interest" description="Disordered" evidence="10">
    <location>
        <begin position="1"/>
        <end position="21"/>
    </location>
</feature>
<keyword evidence="8" id="KW-0915">Sodium</keyword>
<evidence type="ECO:0000256" key="2">
    <source>
        <dbReference type="ARBA" id="ARBA00006459"/>
    </source>
</evidence>
<feature type="binding site" evidence="8">
    <location>
        <position position="331"/>
    </location>
    <ligand>
        <name>Na(+)</name>
        <dbReference type="ChEBI" id="CHEBI:29101"/>
        <label>1</label>
    </ligand>
</feature>
<feature type="transmembrane region" description="Helical" evidence="11">
    <location>
        <begin position="260"/>
        <end position="284"/>
    </location>
</feature>